<keyword evidence="2" id="KW-1133">Transmembrane helix</keyword>
<evidence type="ECO:0000313" key="3">
    <source>
        <dbReference type="EMBL" id="CAJ1893124.1"/>
    </source>
</evidence>
<feature type="transmembrane region" description="Helical" evidence="2">
    <location>
        <begin position="94"/>
        <end position="118"/>
    </location>
</feature>
<name>A0AAD2CFX4_9STRA</name>
<protein>
    <submittedName>
        <fullName evidence="3">Uncharacterized protein</fullName>
    </submittedName>
</protein>
<accession>A0AAD2CFX4</accession>
<feature type="region of interest" description="Disordered" evidence="1">
    <location>
        <begin position="240"/>
        <end position="267"/>
    </location>
</feature>
<evidence type="ECO:0000256" key="2">
    <source>
        <dbReference type="SAM" id="Phobius"/>
    </source>
</evidence>
<feature type="region of interest" description="Disordered" evidence="1">
    <location>
        <begin position="308"/>
        <end position="346"/>
    </location>
</feature>
<proteinExistence type="predicted"/>
<keyword evidence="4" id="KW-1185">Reference proteome</keyword>
<reference evidence="3" key="1">
    <citation type="submission" date="2023-08" db="EMBL/GenBank/DDBJ databases">
        <authorList>
            <person name="Audoor S."/>
            <person name="Bilcke G."/>
        </authorList>
    </citation>
    <scope>NUCLEOTIDE SEQUENCE</scope>
</reference>
<dbReference type="AlphaFoldDB" id="A0AAD2CFX4"/>
<dbReference type="EMBL" id="CAKOGP040000001">
    <property type="protein sequence ID" value="CAJ1893124.1"/>
    <property type="molecule type" value="Genomic_DNA"/>
</dbReference>
<evidence type="ECO:0000256" key="1">
    <source>
        <dbReference type="SAM" id="MobiDB-lite"/>
    </source>
</evidence>
<sequence length="346" mass="37567">MGCGAIFAICTRCNVLFLSSVAIGGSLLTTISCRFFTYTTLDGQVWEGLEGPFQDLPEASVGLFGYSEATTSTALVGDSCERFNDWKLVGQSDVFQVAQVAAICAPLLGFLAWIQIVLEFLCCRLYGGFVLMSSLFLLTAAVQACTFLVFADTQFCLEPESVNECQFEAGAYISFGAMILYAILACLVSNIPASPGQRNDGCLIKTGWKSGPHDRESTSHPLVISTHGQADPEMALSMETKETQKGVESLNQEQQQEEQQQAVDDDAIEGEEIGKEEGEEMIEEEEILVIEDENGEHVVMEEEIMEEEVVEVEEGEEVQQPASEGGDGQPRPAPPADADPSNQKAE</sequence>
<comment type="caution">
    <text evidence="3">The sequence shown here is derived from an EMBL/GenBank/DDBJ whole genome shotgun (WGS) entry which is preliminary data.</text>
</comment>
<feature type="compositionally biased region" description="Low complexity" evidence="1">
    <location>
        <begin position="252"/>
        <end position="261"/>
    </location>
</feature>
<gene>
    <name evidence="3" type="ORF">CYCCA115_LOCUS114</name>
</gene>
<feature type="transmembrane region" description="Helical" evidence="2">
    <location>
        <begin position="169"/>
        <end position="188"/>
    </location>
</feature>
<feature type="compositionally biased region" description="Acidic residues" evidence="1">
    <location>
        <begin position="308"/>
        <end position="317"/>
    </location>
</feature>
<evidence type="ECO:0000313" key="4">
    <source>
        <dbReference type="Proteomes" id="UP001295423"/>
    </source>
</evidence>
<keyword evidence="2" id="KW-0812">Transmembrane</keyword>
<keyword evidence="2" id="KW-0472">Membrane</keyword>
<organism evidence="3 4">
    <name type="scientific">Cylindrotheca closterium</name>
    <dbReference type="NCBI Taxonomy" id="2856"/>
    <lineage>
        <taxon>Eukaryota</taxon>
        <taxon>Sar</taxon>
        <taxon>Stramenopiles</taxon>
        <taxon>Ochrophyta</taxon>
        <taxon>Bacillariophyta</taxon>
        <taxon>Bacillariophyceae</taxon>
        <taxon>Bacillariophycidae</taxon>
        <taxon>Bacillariales</taxon>
        <taxon>Bacillariaceae</taxon>
        <taxon>Cylindrotheca</taxon>
    </lineage>
</organism>
<dbReference type="Proteomes" id="UP001295423">
    <property type="component" value="Unassembled WGS sequence"/>
</dbReference>
<feature type="transmembrane region" description="Helical" evidence="2">
    <location>
        <begin position="125"/>
        <end position="149"/>
    </location>
</feature>